<feature type="transmembrane region" description="Helical" evidence="1">
    <location>
        <begin position="112"/>
        <end position="130"/>
    </location>
</feature>
<organism evidence="2 3">
    <name type="scientific">Paenimyroides tangerinum</name>
    <dbReference type="NCBI Taxonomy" id="2488728"/>
    <lineage>
        <taxon>Bacteria</taxon>
        <taxon>Pseudomonadati</taxon>
        <taxon>Bacteroidota</taxon>
        <taxon>Flavobacteriia</taxon>
        <taxon>Flavobacteriales</taxon>
        <taxon>Flavobacteriaceae</taxon>
        <taxon>Paenimyroides</taxon>
    </lineage>
</organism>
<protein>
    <submittedName>
        <fullName evidence="2">Rod shape-determining protein MreD</fullName>
    </submittedName>
</protein>
<comment type="caution">
    <text evidence="2">The sequence shown here is derived from an EMBL/GenBank/DDBJ whole genome shotgun (WGS) entry which is preliminary data.</text>
</comment>
<keyword evidence="1" id="KW-0472">Membrane</keyword>
<proteinExistence type="predicted"/>
<reference evidence="2 3" key="1">
    <citation type="submission" date="2018-11" db="EMBL/GenBank/DDBJ databases">
        <title>Flavobacterium sp. nov., YIM 102701-2 draft genome.</title>
        <authorList>
            <person name="Li G."/>
            <person name="Jiang Y."/>
        </authorList>
    </citation>
    <scope>NUCLEOTIDE SEQUENCE [LARGE SCALE GENOMIC DNA]</scope>
    <source>
        <strain evidence="2 3">YIM 102701-2</strain>
    </source>
</reference>
<accession>A0A3P3W4A4</accession>
<sequence length="168" mass="19192">MNSTLIINIFRFVSLLLLQVVLFDNIDLFGFVTPYPYILFILLYPLNSNRSGLILASFFLGLILDGFNNSGGVQAAACVSLAYFRESFLKFSFGISYEYHMMKITDKISTELLTYLGISILFHHLIFYSLEIFNLQFTLEILLRTVLSSALTLIFIIILIFLTKTAKK</sequence>
<keyword evidence="3" id="KW-1185">Reference proteome</keyword>
<evidence type="ECO:0000313" key="3">
    <source>
        <dbReference type="Proteomes" id="UP000275719"/>
    </source>
</evidence>
<dbReference type="OrthoDB" id="1132160at2"/>
<feature type="transmembrane region" description="Helical" evidence="1">
    <location>
        <begin position="5"/>
        <end position="22"/>
    </location>
</feature>
<name>A0A3P3W4A4_9FLAO</name>
<dbReference type="Proteomes" id="UP000275719">
    <property type="component" value="Unassembled WGS sequence"/>
</dbReference>
<dbReference type="AlphaFoldDB" id="A0A3P3W4A4"/>
<keyword evidence="1" id="KW-1133">Transmembrane helix</keyword>
<keyword evidence="1" id="KW-0812">Transmembrane</keyword>
<dbReference type="EMBL" id="RQVQ01000021">
    <property type="protein sequence ID" value="RRJ89905.1"/>
    <property type="molecule type" value="Genomic_DNA"/>
</dbReference>
<dbReference type="RefSeq" id="WP_125019320.1">
    <property type="nucleotide sequence ID" value="NZ_RQVQ01000021.1"/>
</dbReference>
<gene>
    <name evidence="2" type="ORF">EG240_10310</name>
</gene>
<evidence type="ECO:0000313" key="2">
    <source>
        <dbReference type="EMBL" id="RRJ89905.1"/>
    </source>
</evidence>
<feature type="transmembrane region" description="Helical" evidence="1">
    <location>
        <begin position="142"/>
        <end position="162"/>
    </location>
</feature>
<evidence type="ECO:0000256" key="1">
    <source>
        <dbReference type="SAM" id="Phobius"/>
    </source>
</evidence>